<dbReference type="GO" id="GO:0003964">
    <property type="term" value="F:RNA-directed DNA polymerase activity"/>
    <property type="evidence" value="ECO:0007669"/>
    <property type="project" value="UniProtKB-KW"/>
</dbReference>
<dbReference type="GO" id="GO:0016787">
    <property type="term" value="F:hydrolase activity"/>
    <property type="evidence" value="ECO:0007669"/>
    <property type="project" value="UniProtKB-KW"/>
</dbReference>
<accession>A0A1W5CV03</accession>
<proteinExistence type="predicted"/>
<dbReference type="SUPFAM" id="SSF56672">
    <property type="entry name" value="DNA/RNA polymerases"/>
    <property type="match status" value="1"/>
</dbReference>
<dbReference type="InterPro" id="IPR053134">
    <property type="entry name" value="RNA-dir_DNA_polymerase"/>
</dbReference>
<dbReference type="GO" id="GO:0004519">
    <property type="term" value="F:endonuclease activity"/>
    <property type="evidence" value="ECO:0007669"/>
    <property type="project" value="UniProtKB-KW"/>
</dbReference>
<dbReference type="CDD" id="cd01647">
    <property type="entry name" value="RT_LTR"/>
    <property type="match status" value="1"/>
</dbReference>
<dbReference type="InterPro" id="IPR043128">
    <property type="entry name" value="Rev_trsase/Diguanyl_cyclase"/>
</dbReference>
<evidence type="ECO:0000313" key="3">
    <source>
        <dbReference type="Proteomes" id="UP000192927"/>
    </source>
</evidence>
<dbReference type="Gene3D" id="3.10.10.10">
    <property type="entry name" value="HIV Type 1 Reverse Transcriptase, subunit A, domain 1"/>
    <property type="match status" value="1"/>
</dbReference>
<feature type="domain" description="Reverse transcriptase" evidence="1">
    <location>
        <begin position="104"/>
        <end position="292"/>
    </location>
</feature>
<dbReference type="PROSITE" id="PS50878">
    <property type="entry name" value="RT_POL"/>
    <property type="match status" value="1"/>
</dbReference>
<organism evidence="2 3">
    <name type="scientific">Lasallia pustulata</name>
    <dbReference type="NCBI Taxonomy" id="136370"/>
    <lineage>
        <taxon>Eukaryota</taxon>
        <taxon>Fungi</taxon>
        <taxon>Dikarya</taxon>
        <taxon>Ascomycota</taxon>
        <taxon>Pezizomycotina</taxon>
        <taxon>Lecanoromycetes</taxon>
        <taxon>OSLEUM clade</taxon>
        <taxon>Umbilicariomycetidae</taxon>
        <taxon>Umbilicariales</taxon>
        <taxon>Umbilicariaceae</taxon>
        <taxon>Lasallia</taxon>
    </lineage>
</organism>
<protein>
    <submittedName>
        <fullName evidence="2">Retrotransposable element tf2 155 kDa protein type 1</fullName>
    </submittedName>
</protein>
<dbReference type="InterPro" id="IPR000477">
    <property type="entry name" value="RT_dom"/>
</dbReference>
<dbReference type="CDD" id="cd09274">
    <property type="entry name" value="RNase_HI_RT_Ty3"/>
    <property type="match status" value="1"/>
</dbReference>
<sequence>MSNLLITDHFIGPADLVTDMENYAVHMNSLCYNKKDNNVYNALPPEYHDFADIFQAAEKQSLLERGPHDHAIDLEPGQQPPFRKLYSMSPAELDVLKVYLNNAVKAGIIRKSKSPAASPVMFVPKSDCSLRLVIDYRHLNDITIKNRYPLPLISDLLDRLQGAKKFTKLDCKDAYNQVQIKGGDEWKTAFCIRFGLFEYLAMPFGLTNAPATFQAFIDKAFGEFLDITCVVYLDGILIFSKYESDHEEHVQQYFDENKPRRVETDASAFAIGRILTQQFEINGHLHWLPVTYYSKKLLDTETQYGTGEQELLAIMEAMHHWRHYCRGARHLIIVLTNHANLVWFMTTPYLTRGQLKWAEKLAEYDFNVTYREGKKNPADGLSRRPDYELLKASTTLTAAEMVRKSFRLGTNNYKPVQEKLYTLAVMTLRPRRPVQQYDWNTSSL</sequence>
<dbReference type="InterPro" id="IPR043502">
    <property type="entry name" value="DNA/RNA_pol_sf"/>
</dbReference>
<dbReference type="PANTHER" id="PTHR24559">
    <property type="entry name" value="TRANSPOSON TY3-I GAG-POL POLYPROTEIN"/>
    <property type="match status" value="1"/>
</dbReference>
<name>A0A1W5CV03_9LECA</name>
<dbReference type="PANTHER" id="PTHR24559:SF440">
    <property type="entry name" value="RIBONUCLEASE H"/>
    <property type="match status" value="1"/>
</dbReference>
<dbReference type="Proteomes" id="UP000192927">
    <property type="component" value="Unassembled WGS sequence"/>
</dbReference>
<dbReference type="AlphaFoldDB" id="A0A1W5CV03"/>
<reference evidence="3" key="1">
    <citation type="submission" date="2017-03" db="EMBL/GenBank/DDBJ databases">
        <authorList>
            <person name="Sharma R."/>
            <person name="Thines M."/>
        </authorList>
    </citation>
    <scope>NUCLEOTIDE SEQUENCE [LARGE SCALE GENOMIC DNA]</scope>
</reference>
<dbReference type="EMBL" id="FWEW01000379">
    <property type="protein sequence ID" value="SLM34677.1"/>
    <property type="molecule type" value="Genomic_DNA"/>
</dbReference>
<evidence type="ECO:0000259" key="1">
    <source>
        <dbReference type="PROSITE" id="PS50878"/>
    </source>
</evidence>
<evidence type="ECO:0000313" key="2">
    <source>
        <dbReference type="EMBL" id="SLM34677.1"/>
    </source>
</evidence>
<keyword evidence="3" id="KW-1185">Reference proteome</keyword>
<dbReference type="Pfam" id="PF00078">
    <property type="entry name" value="RVT_1"/>
    <property type="match status" value="1"/>
</dbReference>
<dbReference type="Gene3D" id="3.30.70.270">
    <property type="match status" value="1"/>
</dbReference>